<dbReference type="GO" id="GO:0008168">
    <property type="term" value="F:methyltransferase activity"/>
    <property type="evidence" value="ECO:0007669"/>
    <property type="project" value="UniProtKB-KW"/>
</dbReference>
<feature type="domain" description="Hcy-binding" evidence="10">
    <location>
        <begin position="5"/>
        <end position="292"/>
    </location>
</feature>
<organism evidence="11 12">
    <name type="scientific">Pseudonocardia aurantiaca</name>
    <dbReference type="NCBI Taxonomy" id="75290"/>
    <lineage>
        <taxon>Bacteria</taxon>
        <taxon>Bacillati</taxon>
        <taxon>Actinomycetota</taxon>
        <taxon>Actinomycetes</taxon>
        <taxon>Pseudonocardiales</taxon>
        <taxon>Pseudonocardiaceae</taxon>
        <taxon>Pseudonocardia</taxon>
    </lineage>
</organism>
<feature type="binding site" evidence="8">
    <location>
        <position position="278"/>
    </location>
    <ligand>
        <name>Zn(2+)</name>
        <dbReference type="ChEBI" id="CHEBI:29105"/>
    </ligand>
</feature>
<dbReference type="InterPro" id="IPR029041">
    <property type="entry name" value="FAD-linked_oxidoreductase-like"/>
</dbReference>
<keyword evidence="6" id="KW-0274">FAD</keyword>
<evidence type="ECO:0000256" key="9">
    <source>
        <dbReference type="SAM" id="Coils"/>
    </source>
</evidence>
<evidence type="ECO:0000256" key="5">
    <source>
        <dbReference type="ARBA" id="ARBA00022679"/>
    </source>
</evidence>
<evidence type="ECO:0000256" key="2">
    <source>
        <dbReference type="ARBA" id="ARBA00004777"/>
    </source>
</evidence>
<evidence type="ECO:0000256" key="7">
    <source>
        <dbReference type="ARBA" id="ARBA00023002"/>
    </source>
</evidence>
<keyword evidence="9" id="KW-0175">Coiled coil</keyword>
<feature type="coiled-coil region" evidence="9">
    <location>
        <begin position="116"/>
        <end position="143"/>
    </location>
</feature>
<comment type="cofactor">
    <cofactor evidence="1">
        <name>FAD</name>
        <dbReference type="ChEBI" id="CHEBI:57692"/>
    </cofactor>
</comment>
<feature type="binding site" evidence="8">
    <location>
        <position position="211"/>
    </location>
    <ligand>
        <name>Zn(2+)</name>
        <dbReference type="ChEBI" id="CHEBI:29105"/>
    </ligand>
</feature>
<dbReference type="InterPro" id="IPR036589">
    <property type="entry name" value="HCY_dom_sf"/>
</dbReference>
<name>A0ABW4FFI5_9PSEU</name>
<dbReference type="InterPro" id="IPR003171">
    <property type="entry name" value="Mehydrof_redctse-like"/>
</dbReference>
<evidence type="ECO:0000259" key="10">
    <source>
        <dbReference type="PROSITE" id="PS50970"/>
    </source>
</evidence>
<dbReference type="GO" id="GO:0032259">
    <property type="term" value="P:methylation"/>
    <property type="evidence" value="ECO:0007669"/>
    <property type="project" value="UniProtKB-KW"/>
</dbReference>
<dbReference type="InterPro" id="IPR003726">
    <property type="entry name" value="HCY_dom"/>
</dbReference>
<evidence type="ECO:0000313" key="11">
    <source>
        <dbReference type="EMBL" id="MFD1528421.1"/>
    </source>
</evidence>
<keyword evidence="8" id="KW-0479">Metal-binding</keyword>
<keyword evidence="7 11" id="KW-0560">Oxidoreductase</keyword>
<comment type="pathway">
    <text evidence="2">One-carbon metabolism; tetrahydrofolate interconversion.</text>
</comment>
<evidence type="ECO:0000313" key="12">
    <source>
        <dbReference type="Proteomes" id="UP001597145"/>
    </source>
</evidence>
<keyword evidence="12" id="KW-1185">Reference proteome</keyword>
<keyword evidence="8" id="KW-0862">Zinc</keyword>
<evidence type="ECO:0000256" key="3">
    <source>
        <dbReference type="ARBA" id="ARBA00022603"/>
    </source>
</evidence>
<proteinExistence type="predicted"/>
<keyword evidence="5 8" id="KW-0808">Transferase</keyword>
<dbReference type="GO" id="GO:0004489">
    <property type="term" value="F:methylenetetrahydrofolate reductase [NAD(P)H] activity"/>
    <property type="evidence" value="ECO:0007669"/>
    <property type="project" value="UniProtKB-EC"/>
</dbReference>
<sequence length="603" mass="63482">MTTNVSGVLARLADRTLVFDGAMGTMLHAAGNSLDQALPAISLSDPGLVRAVHDSYVDAGVDIIQTNTFGASRLRLAEYGLADRTEEINRSAVRIARDAARGGRPILVAGSVSPAVSVQQRRRVDAEARIEALKEQITTLADAGVDLVLLETFGYLDELLEAVEVAVDVVSIPVIAQATFGHDARTLSGHTPREVAQALAGAPIAAIGTNCTIGPQRMLAVVRELRAHTDLPLTGQPNAGLPRRTGPARFEYDIDSEYLVRYVRQLLDAGANVVGGCCGTTPTQLAAVVEMVTDHRGHTAKRLAAASVREPATSPAATLSFSDPGPLVAVELTPEISGDIDSSVDLAAQLANSGPDLVSVGAGSGPRARISPADLALNLHQRLGLEVMATVTTWDRTIMALQADLLGAHALGLHRIICETGSPPLLGDYPHVDGVWDVDAIGLIELLTGLNEGTDFYGLQLPTKTTFEIGTRINPGSSDVTQAVARTRDKIAAGAQFLITRPLYDLTDLERLLDAIGNDIPPVLAAVRPLTGFEEAEYLAHEVPDIHIPDAVLDALERAGAEAPEAGLELAAELAAAVKPLVKGLVITPTRDPVHTVHRILGT</sequence>
<dbReference type="SUPFAM" id="SSF51730">
    <property type="entry name" value="FAD-linked oxidoreductase"/>
    <property type="match status" value="1"/>
</dbReference>
<feature type="binding site" evidence="8">
    <location>
        <position position="277"/>
    </location>
    <ligand>
        <name>Zn(2+)</name>
        <dbReference type="ChEBI" id="CHEBI:29105"/>
    </ligand>
</feature>
<keyword evidence="3 8" id="KW-0489">Methyltransferase</keyword>
<evidence type="ECO:0000256" key="4">
    <source>
        <dbReference type="ARBA" id="ARBA00022630"/>
    </source>
</evidence>
<protein>
    <submittedName>
        <fullName evidence="11">Bifunctional homocysteine S-methyltransferase/methylenetetrahydrofolate reductase</fullName>
        <ecNumber evidence="11">1.5.1.20</ecNumber>
        <ecNumber evidence="11">2.1.1.10</ecNumber>
    </submittedName>
</protein>
<dbReference type="PROSITE" id="PS50970">
    <property type="entry name" value="HCY"/>
    <property type="match status" value="1"/>
</dbReference>
<evidence type="ECO:0000256" key="1">
    <source>
        <dbReference type="ARBA" id="ARBA00001974"/>
    </source>
</evidence>
<dbReference type="Proteomes" id="UP001597145">
    <property type="component" value="Unassembled WGS sequence"/>
</dbReference>
<dbReference type="PANTHER" id="PTHR11103:SF18">
    <property type="entry name" value="SLR1189 PROTEIN"/>
    <property type="match status" value="1"/>
</dbReference>
<reference evidence="12" key="1">
    <citation type="journal article" date="2019" name="Int. J. Syst. Evol. Microbiol.">
        <title>The Global Catalogue of Microorganisms (GCM) 10K type strain sequencing project: providing services to taxonomists for standard genome sequencing and annotation.</title>
        <authorList>
            <consortium name="The Broad Institute Genomics Platform"/>
            <consortium name="The Broad Institute Genome Sequencing Center for Infectious Disease"/>
            <person name="Wu L."/>
            <person name="Ma J."/>
        </authorList>
    </citation>
    <scope>NUCLEOTIDE SEQUENCE [LARGE SCALE GENOMIC DNA]</scope>
    <source>
        <strain evidence="12">JCM 12165</strain>
    </source>
</reference>
<dbReference type="PANTHER" id="PTHR11103">
    <property type="entry name" value="SLR1189 PROTEIN"/>
    <property type="match status" value="1"/>
</dbReference>
<dbReference type="EC" id="2.1.1.10" evidence="11"/>
<comment type="cofactor">
    <cofactor evidence="8">
        <name>Zn(2+)</name>
        <dbReference type="ChEBI" id="CHEBI:29105"/>
    </cofactor>
</comment>
<dbReference type="SUPFAM" id="SSF82282">
    <property type="entry name" value="Homocysteine S-methyltransferase"/>
    <property type="match status" value="1"/>
</dbReference>
<keyword evidence="4" id="KW-0285">Flavoprotein</keyword>
<dbReference type="EMBL" id="JBHUCP010000002">
    <property type="protein sequence ID" value="MFD1528421.1"/>
    <property type="molecule type" value="Genomic_DNA"/>
</dbReference>
<dbReference type="Gene3D" id="3.20.20.220">
    <property type="match status" value="1"/>
</dbReference>
<dbReference type="RefSeq" id="WP_343988271.1">
    <property type="nucleotide sequence ID" value="NZ_BAAAJG010000029.1"/>
</dbReference>
<dbReference type="EC" id="1.5.1.20" evidence="11"/>
<evidence type="ECO:0000256" key="8">
    <source>
        <dbReference type="PROSITE-ProRule" id="PRU00333"/>
    </source>
</evidence>
<dbReference type="Gene3D" id="3.20.20.330">
    <property type="entry name" value="Homocysteine-binding-like domain"/>
    <property type="match status" value="1"/>
</dbReference>
<dbReference type="Pfam" id="PF02219">
    <property type="entry name" value="MTHFR"/>
    <property type="match status" value="1"/>
</dbReference>
<comment type="caution">
    <text evidence="11">The sequence shown here is derived from an EMBL/GenBank/DDBJ whole genome shotgun (WGS) entry which is preliminary data.</text>
</comment>
<gene>
    <name evidence="11" type="ORF">ACFSCY_03105</name>
</gene>
<accession>A0ABW4FFI5</accession>
<dbReference type="Pfam" id="PF02574">
    <property type="entry name" value="S-methyl_trans"/>
    <property type="match status" value="1"/>
</dbReference>
<evidence type="ECO:0000256" key="6">
    <source>
        <dbReference type="ARBA" id="ARBA00022827"/>
    </source>
</evidence>
<dbReference type="NCBIfam" id="NF006396">
    <property type="entry name" value="PRK08645.1"/>
    <property type="match status" value="1"/>
</dbReference>